<keyword evidence="1" id="KW-0812">Transmembrane</keyword>
<organism evidence="2">
    <name type="scientific">Rhizophora mucronata</name>
    <name type="common">Asiatic mangrove</name>
    <dbReference type="NCBI Taxonomy" id="61149"/>
    <lineage>
        <taxon>Eukaryota</taxon>
        <taxon>Viridiplantae</taxon>
        <taxon>Streptophyta</taxon>
        <taxon>Embryophyta</taxon>
        <taxon>Tracheophyta</taxon>
        <taxon>Spermatophyta</taxon>
        <taxon>Magnoliopsida</taxon>
        <taxon>eudicotyledons</taxon>
        <taxon>Gunneridae</taxon>
        <taxon>Pentapetalae</taxon>
        <taxon>rosids</taxon>
        <taxon>fabids</taxon>
        <taxon>Malpighiales</taxon>
        <taxon>Rhizophoraceae</taxon>
        <taxon>Rhizophora</taxon>
    </lineage>
</organism>
<name>A0A2P2NUS8_RHIMU</name>
<sequence length="66" mass="7672">MKISIIVTVALHPQRTIIPALLVCMLSHFHLASTNFFYFRPSFVFWIKRTIIVNDVGMCWSCNDVE</sequence>
<dbReference type="AlphaFoldDB" id="A0A2P2NUS8"/>
<feature type="transmembrane region" description="Helical" evidence="1">
    <location>
        <begin position="17"/>
        <end position="39"/>
    </location>
</feature>
<accession>A0A2P2NUS8</accession>
<reference evidence="2" key="1">
    <citation type="submission" date="2018-02" db="EMBL/GenBank/DDBJ databases">
        <title>Rhizophora mucronata_Transcriptome.</title>
        <authorList>
            <person name="Meera S.P."/>
            <person name="Sreeshan A."/>
            <person name="Augustine A."/>
        </authorList>
    </citation>
    <scope>NUCLEOTIDE SEQUENCE</scope>
    <source>
        <tissue evidence="2">Leaf</tissue>
    </source>
</reference>
<keyword evidence="1" id="KW-1133">Transmembrane helix</keyword>
<evidence type="ECO:0000256" key="1">
    <source>
        <dbReference type="SAM" id="Phobius"/>
    </source>
</evidence>
<proteinExistence type="predicted"/>
<dbReference type="EMBL" id="GGEC01065627">
    <property type="protein sequence ID" value="MBX46111.1"/>
    <property type="molecule type" value="Transcribed_RNA"/>
</dbReference>
<protein>
    <submittedName>
        <fullName evidence="2">Uncharacterized protein</fullName>
    </submittedName>
</protein>
<keyword evidence="1" id="KW-0472">Membrane</keyword>
<evidence type="ECO:0000313" key="2">
    <source>
        <dbReference type="EMBL" id="MBX46111.1"/>
    </source>
</evidence>